<sequence>METEVKMEDAIMPFKVQQLVEIIMQKKSIGFTDALHYLYTTDFYQQLLSDETKWWYDSGLSLYERIENEKQESFLPDRKQMLFGVFCVENYKNHLRQSAEEIVRLFSIYKVFDFLQEGYDVLHTQGKEYIMEEIDGFLKVRTV</sequence>
<dbReference type="Pfam" id="PF12668">
    <property type="entry name" value="DUF3791"/>
    <property type="match status" value="1"/>
</dbReference>
<proteinExistence type="predicted"/>
<accession>A0A5J4SYX5</accession>
<dbReference type="EMBL" id="SNRY01000029">
    <property type="protein sequence ID" value="KAA6350375.1"/>
    <property type="molecule type" value="Genomic_DNA"/>
</dbReference>
<reference evidence="1" key="1">
    <citation type="submission" date="2019-03" db="EMBL/GenBank/DDBJ databases">
        <title>Single cell metagenomics reveals metabolic interactions within the superorganism composed of flagellate Streblomastix strix and complex community of Bacteroidetes bacteria on its surface.</title>
        <authorList>
            <person name="Treitli S.C."/>
            <person name="Kolisko M."/>
            <person name="Husnik F."/>
            <person name="Keeling P."/>
            <person name="Hampl V."/>
        </authorList>
    </citation>
    <scope>NUCLEOTIDE SEQUENCE</scope>
    <source>
        <strain evidence="1">STM</strain>
    </source>
</reference>
<dbReference type="AlphaFoldDB" id="A0A5J4SYX5"/>
<protein>
    <recommendedName>
        <fullName evidence="2">DUF3791 domain-containing protein</fullName>
    </recommendedName>
</protein>
<dbReference type="InterPro" id="IPR024269">
    <property type="entry name" value="DUF3791"/>
</dbReference>
<evidence type="ECO:0008006" key="2">
    <source>
        <dbReference type="Google" id="ProtNLM"/>
    </source>
</evidence>
<organism evidence="1">
    <name type="scientific">termite gut metagenome</name>
    <dbReference type="NCBI Taxonomy" id="433724"/>
    <lineage>
        <taxon>unclassified sequences</taxon>
        <taxon>metagenomes</taxon>
        <taxon>organismal metagenomes</taxon>
    </lineage>
</organism>
<evidence type="ECO:0000313" key="1">
    <source>
        <dbReference type="EMBL" id="KAA6350375.1"/>
    </source>
</evidence>
<name>A0A5J4SYX5_9ZZZZ</name>
<gene>
    <name evidence="1" type="ORF">EZS27_002220</name>
</gene>
<comment type="caution">
    <text evidence="1">The sequence shown here is derived from an EMBL/GenBank/DDBJ whole genome shotgun (WGS) entry which is preliminary data.</text>
</comment>